<dbReference type="InterPro" id="IPR020827">
    <property type="entry name" value="Asparaginase/glutaminase_AS1"/>
</dbReference>
<feature type="active site" evidence="6">
    <location>
        <position position="28"/>
    </location>
</feature>
<name>A0A4Z0MUP6_9BACT</name>
<accession>A0A4Z0MUP6</accession>
<dbReference type="CDD" id="cd08963">
    <property type="entry name" value="L-asparaginase_I"/>
    <property type="match status" value="1"/>
</dbReference>
<dbReference type="GO" id="GO:0004067">
    <property type="term" value="F:asparaginase activity"/>
    <property type="evidence" value="ECO:0007669"/>
    <property type="project" value="UniProtKB-UniRule"/>
</dbReference>
<dbReference type="PANTHER" id="PTHR11707:SF28">
    <property type="entry name" value="60 KDA LYSOPHOSPHOLIPASE"/>
    <property type="match status" value="1"/>
</dbReference>
<dbReference type="Proteomes" id="UP000298284">
    <property type="component" value="Unassembled WGS sequence"/>
</dbReference>
<protein>
    <recommendedName>
        <fullName evidence="2">asparaginase</fullName>
        <ecNumber evidence="2">3.5.1.1</ecNumber>
    </recommendedName>
</protein>
<dbReference type="AlphaFoldDB" id="A0A4Z0MUP6"/>
<dbReference type="Pfam" id="PF17763">
    <property type="entry name" value="Asparaginase_C"/>
    <property type="match status" value="1"/>
</dbReference>
<feature type="binding site" evidence="5">
    <location>
        <begin position="103"/>
        <end position="104"/>
    </location>
    <ligand>
        <name>substrate</name>
    </ligand>
</feature>
<dbReference type="SUPFAM" id="SSF53774">
    <property type="entry name" value="Glutaminase/Asparaginase"/>
    <property type="match status" value="1"/>
</dbReference>
<dbReference type="EMBL" id="SRKZ01000001">
    <property type="protein sequence ID" value="TGD83374.1"/>
    <property type="molecule type" value="Genomic_DNA"/>
</dbReference>
<feature type="domain" description="Asparaginase/glutaminase C-terminal" evidence="9">
    <location>
        <begin position="230"/>
        <end position="345"/>
    </location>
</feature>
<dbReference type="InterPro" id="IPR006034">
    <property type="entry name" value="Asparaginase/glutaminase-like"/>
</dbReference>
<dbReference type="PROSITE" id="PS00917">
    <property type="entry name" value="ASN_GLN_ASE_2"/>
    <property type="match status" value="1"/>
</dbReference>
<dbReference type="OrthoDB" id="9788068at2"/>
<evidence type="ECO:0000313" key="10">
    <source>
        <dbReference type="EMBL" id="TGD83374.1"/>
    </source>
</evidence>
<evidence type="ECO:0000256" key="1">
    <source>
        <dbReference type="ARBA" id="ARBA00010518"/>
    </source>
</evidence>
<feature type="domain" description="L-asparaginase N-terminal" evidence="8">
    <location>
        <begin position="20"/>
        <end position="213"/>
    </location>
</feature>
<comment type="caution">
    <text evidence="10">The sequence shown here is derived from an EMBL/GenBank/DDBJ whole genome shotgun (WGS) entry which is preliminary data.</text>
</comment>
<keyword evidence="3 10" id="KW-0378">Hydrolase</keyword>
<evidence type="ECO:0000256" key="7">
    <source>
        <dbReference type="PROSITE-ProRule" id="PRU10100"/>
    </source>
</evidence>
<sequence>MTHPTCSHLSAPLASPEKAILVIYTGGTVGMAYNKSGELVPMNFEQIRKKMPELHQLNMQVDVLNLGPPIDSSNITVADWLALAALIRDNYARYDGFVVLHGTDTMAYSAAALSFLLENLGKTVVFTGAQVPVGRIRTDARRNLVTALEMAAARHPMGGTVRVPEVCLFFNELLIRGNRAKKVESQQYNAFRSENYPPLGRAGIELEFNDKQIRQLPAAPLCAHTYLDDRVTILRLFPGLTERMVRAQLEVDGLRGAVLETYGSGNAPTAPWFLNCLRDASDRGVYLLNVSQCEEGRVLQGRYETSAHLSGLGIIGGDDITVEAAITKLMFVLGLNQEPEVTRRLLTQDLRGEITLI</sequence>
<evidence type="ECO:0000256" key="2">
    <source>
        <dbReference type="ARBA" id="ARBA00012920"/>
    </source>
</evidence>
<feature type="active site" description="O-isoaspartyl threonine intermediate" evidence="4">
    <location>
        <position position="28"/>
    </location>
</feature>
<dbReference type="InterPro" id="IPR040919">
    <property type="entry name" value="Asparaginase_C"/>
</dbReference>
<dbReference type="InterPro" id="IPR037152">
    <property type="entry name" value="L-asparaginase_N_sf"/>
</dbReference>
<dbReference type="Gene3D" id="3.40.50.40">
    <property type="match status" value="1"/>
</dbReference>
<evidence type="ECO:0000256" key="4">
    <source>
        <dbReference type="PIRSR" id="PIRSR001220-1"/>
    </source>
</evidence>
<dbReference type="InterPro" id="IPR041725">
    <property type="entry name" value="L-asparaginase_I"/>
</dbReference>
<dbReference type="PANTHER" id="PTHR11707">
    <property type="entry name" value="L-ASPARAGINASE"/>
    <property type="match status" value="1"/>
</dbReference>
<dbReference type="Gene3D" id="3.40.50.1170">
    <property type="entry name" value="L-asparaginase, N-terminal domain"/>
    <property type="match status" value="1"/>
</dbReference>
<dbReference type="PIRSF" id="PIRSF001220">
    <property type="entry name" value="L-ASNase_gatD"/>
    <property type="match status" value="1"/>
</dbReference>
<reference evidence="10 11" key="1">
    <citation type="submission" date="2019-04" db="EMBL/GenBank/DDBJ databases">
        <authorList>
            <person name="Feng G."/>
            <person name="Zhang J."/>
            <person name="Zhu H."/>
        </authorList>
    </citation>
    <scope>NUCLEOTIDE SEQUENCE [LARGE SCALE GENOMIC DNA]</scope>
    <source>
        <strain evidence="10 11">JCM 19491</strain>
    </source>
</reference>
<gene>
    <name evidence="10" type="ORF">EU557_01240</name>
</gene>
<dbReference type="EC" id="3.5.1.1" evidence="2"/>
<evidence type="ECO:0000259" key="9">
    <source>
        <dbReference type="Pfam" id="PF17763"/>
    </source>
</evidence>
<dbReference type="GO" id="GO:0009066">
    <property type="term" value="P:aspartate family amino acid metabolic process"/>
    <property type="evidence" value="ECO:0007669"/>
    <property type="project" value="UniProtKB-ARBA"/>
</dbReference>
<dbReference type="InterPro" id="IPR027474">
    <property type="entry name" value="L-asparaginase_N"/>
</dbReference>
<dbReference type="FunFam" id="3.40.50.40:FF:000001">
    <property type="entry name" value="L-asparaginase 1"/>
    <property type="match status" value="1"/>
</dbReference>
<dbReference type="SFLD" id="SFLDS00057">
    <property type="entry name" value="Glutaminase/Asparaginase"/>
    <property type="match status" value="1"/>
</dbReference>
<evidence type="ECO:0000259" key="8">
    <source>
        <dbReference type="Pfam" id="PF00710"/>
    </source>
</evidence>
<dbReference type="PRINTS" id="PR00139">
    <property type="entry name" value="ASNGLNASE"/>
</dbReference>
<keyword evidence="11" id="KW-1185">Reference proteome</keyword>
<dbReference type="InterPro" id="IPR006033">
    <property type="entry name" value="AsnA_fam"/>
</dbReference>
<dbReference type="PROSITE" id="PS51732">
    <property type="entry name" value="ASN_GLN_ASE_3"/>
    <property type="match status" value="1"/>
</dbReference>
<dbReference type="PROSITE" id="PS00144">
    <property type="entry name" value="ASN_GLN_ASE_1"/>
    <property type="match status" value="1"/>
</dbReference>
<evidence type="ECO:0000256" key="5">
    <source>
        <dbReference type="PIRSR" id="PIRSR001220-2"/>
    </source>
</evidence>
<feature type="active site" evidence="7">
    <location>
        <position position="103"/>
    </location>
</feature>
<dbReference type="InterPro" id="IPR036152">
    <property type="entry name" value="Asp/glu_Ase-like_sf"/>
</dbReference>
<proteinExistence type="inferred from homology"/>
<dbReference type="NCBIfam" id="TIGR00519">
    <property type="entry name" value="asnASE_I"/>
    <property type="match status" value="1"/>
</dbReference>
<dbReference type="PIRSF" id="PIRSF500176">
    <property type="entry name" value="L_ASNase"/>
    <property type="match status" value="1"/>
</dbReference>
<evidence type="ECO:0000313" key="11">
    <source>
        <dbReference type="Proteomes" id="UP000298284"/>
    </source>
</evidence>
<dbReference type="InterPro" id="IPR027473">
    <property type="entry name" value="L-asparaginase_C"/>
</dbReference>
<evidence type="ECO:0000256" key="6">
    <source>
        <dbReference type="PROSITE-ProRule" id="PRU10099"/>
    </source>
</evidence>
<dbReference type="SMART" id="SM00870">
    <property type="entry name" value="Asparaginase"/>
    <property type="match status" value="1"/>
</dbReference>
<dbReference type="FunFam" id="3.40.50.1170:FF:000001">
    <property type="entry name" value="L-asparaginase 2"/>
    <property type="match status" value="1"/>
</dbReference>
<dbReference type="InterPro" id="IPR027475">
    <property type="entry name" value="Asparaginase/glutaminase_AS2"/>
</dbReference>
<evidence type="ECO:0000256" key="3">
    <source>
        <dbReference type="ARBA" id="ARBA00022801"/>
    </source>
</evidence>
<comment type="similarity">
    <text evidence="1">Belongs to the asparaginase 1 family.</text>
</comment>
<feature type="binding site" evidence="5">
    <location>
        <position position="72"/>
    </location>
    <ligand>
        <name>substrate</name>
    </ligand>
</feature>
<organism evidence="10 11">
    <name type="scientific">Hymenobacter wooponensis</name>
    <dbReference type="NCBI Taxonomy" id="1525360"/>
    <lineage>
        <taxon>Bacteria</taxon>
        <taxon>Pseudomonadati</taxon>
        <taxon>Bacteroidota</taxon>
        <taxon>Cytophagia</taxon>
        <taxon>Cytophagales</taxon>
        <taxon>Hymenobacteraceae</taxon>
        <taxon>Hymenobacter</taxon>
    </lineage>
</organism>
<dbReference type="Pfam" id="PF00710">
    <property type="entry name" value="Asparaginase"/>
    <property type="match status" value="1"/>
</dbReference>